<evidence type="ECO:0000256" key="1">
    <source>
        <dbReference type="SAM" id="MobiDB-lite"/>
    </source>
</evidence>
<evidence type="ECO:0000313" key="3">
    <source>
        <dbReference type="Proteomes" id="UP000194309"/>
    </source>
</evidence>
<accession>A0A1X9SS98</accession>
<dbReference type="STRING" id="1660064.CIGN_0817"/>
<feature type="region of interest" description="Disordered" evidence="1">
    <location>
        <begin position="1"/>
        <end position="39"/>
    </location>
</feature>
<dbReference type="OrthoDB" id="5347695at2"/>
<keyword evidence="3" id="KW-1185">Reference proteome</keyword>
<dbReference type="Gene3D" id="1.10.287.500">
    <property type="entry name" value="Helix hairpin bin"/>
    <property type="match status" value="1"/>
</dbReference>
<feature type="compositionally biased region" description="Polar residues" evidence="1">
    <location>
        <begin position="16"/>
        <end position="32"/>
    </location>
</feature>
<evidence type="ECO:0000313" key="2">
    <source>
        <dbReference type="EMBL" id="ARQ99105.1"/>
    </source>
</evidence>
<name>A0A1X9SS98_9BACT</name>
<organism evidence="2 3">
    <name type="scientific">Campylobacter devanensis</name>
    <dbReference type="NCBI Taxonomy" id="3161138"/>
    <lineage>
        <taxon>Bacteria</taxon>
        <taxon>Pseudomonadati</taxon>
        <taxon>Campylobacterota</taxon>
        <taxon>Epsilonproteobacteria</taxon>
        <taxon>Campylobacterales</taxon>
        <taxon>Campylobacteraceae</taxon>
        <taxon>Campylobacter</taxon>
    </lineage>
</organism>
<reference evidence="2 3" key="1">
    <citation type="journal article" date="2017" name="Genome Biol. Evol.">
        <title>Comparative Genomic Analysis Identifies a Campylobacter Clade Deficient in Selenium Metabolism.</title>
        <authorList>
            <person name="Miller W.G."/>
            <person name="Yee E."/>
            <person name="Lopes B.S."/>
            <person name="Chapman M.H."/>
            <person name="Huynh S."/>
            <person name="Bono J.L."/>
            <person name="Parker C.T."/>
            <person name="Strachan N.J.C."/>
            <person name="Forbes K.J."/>
        </authorList>
    </citation>
    <scope>NUCLEOTIDE SEQUENCE [LARGE SCALE GENOMIC DNA]</scope>
    <source>
        <strain evidence="2 3">NCTC 13003</strain>
    </source>
</reference>
<protein>
    <submittedName>
        <fullName evidence="2">Uncharacterized protein</fullName>
    </submittedName>
</protein>
<dbReference type="KEGG" id="cdev:CIGN_0817"/>
<dbReference type="EMBL" id="CP018788">
    <property type="protein sequence ID" value="ARQ99105.1"/>
    <property type="molecule type" value="Genomic_DNA"/>
</dbReference>
<dbReference type="SUPFAM" id="SSF75708">
    <property type="entry name" value="Chemotaxis phosphatase CheZ"/>
    <property type="match status" value="1"/>
</dbReference>
<gene>
    <name evidence="2" type="ORF">CIGN_0817</name>
</gene>
<dbReference type="AlphaFoldDB" id="A0A1X9SS98"/>
<dbReference type="Proteomes" id="UP000194309">
    <property type="component" value="Chromosome"/>
</dbReference>
<sequence>MTQEELDALMAEDLSDLTSSVDNTNTDNVSDTSLDEPDLTEDADAVVQNSGHVVTHDNYRVSSISAWPPPPPTDDHKVVNQLDDVTKDSEKKATEMFDKLETISGFCLDAENTSNDAKTCIARNIEVFEILHEKFPNVQTFSELLELNKNLDNKIDSIISNVQMGQDEIMMTMDMMQYQDIHRQKIERVINVMRALSKYMNSLFEGKIDDEKRVGSAMHIEGDTTTEDVVSNADIEALINSLGKK</sequence>
<proteinExistence type="predicted"/>
<accession>A0A381D903</accession>